<organism evidence="1 2">
    <name type="scientific">Trypanosoma theileri</name>
    <dbReference type="NCBI Taxonomy" id="67003"/>
    <lineage>
        <taxon>Eukaryota</taxon>
        <taxon>Discoba</taxon>
        <taxon>Euglenozoa</taxon>
        <taxon>Kinetoplastea</taxon>
        <taxon>Metakinetoplastina</taxon>
        <taxon>Trypanosomatida</taxon>
        <taxon>Trypanosomatidae</taxon>
        <taxon>Trypanosoma</taxon>
    </lineage>
</organism>
<comment type="caution">
    <text evidence="1">The sequence shown here is derived from an EMBL/GenBank/DDBJ whole genome shotgun (WGS) entry which is preliminary data.</text>
</comment>
<dbReference type="AlphaFoldDB" id="A0A1X0NGD1"/>
<evidence type="ECO:0000313" key="1">
    <source>
        <dbReference type="EMBL" id="ORC82362.1"/>
    </source>
</evidence>
<sequence length="104" mass="11430">MTPMDPAIGFSLTWMSPANTHPIISGRGFTILSLSLSLSLSLCTHIHFSSFWLLLAPSHTPLHPPLRMGSSSRSAHHYKPVWGCRVYLSMPVGSHHSSRVRGTP</sequence>
<gene>
    <name evidence="1" type="ORF">TM35_000921060</name>
</gene>
<accession>A0A1X0NGD1</accession>
<dbReference type="VEuPathDB" id="TriTrypDB:TM35_000921060"/>
<protein>
    <submittedName>
        <fullName evidence="1">Uncharacterized protein</fullName>
    </submittedName>
</protein>
<proteinExistence type="predicted"/>
<evidence type="ECO:0000313" key="2">
    <source>
        <dbReference type="Proteomes" id="UP000192257"/>
    </source>
</evidence>
<dbReference type="EMBL" id="NBCO01000092">
    <property type="protein sequence ID" value="ORC82362.1"/>
    <property type="molecule type" value="Genomic_DNA"/>
</dbReference>
<name>A0A1X0NGD1_9TRYP</name>
<dbReference type="RefSeq" id="XP_028877206.1">
    <property type="nucleotide sequence ID" value="XM_029031500.1"/>
</dbReference>
<reference evidence="1 2" key="1">
    <citation type="submission" date="2017-03" db="EMBL/GenBank/DDBJ databases">
        <title>An alternative strategy for trypanosome survival in the mammalian bloodstream revealed through genome and transcriptome analysis of the ubiquitous bovine parasite Trypanosoma (Megatrypanum) theileri.</title>
        <authorList>
            <person name="Kelly S."/>
            <person name="Ivens A."/>
            <person name="Mott A."/>
            <person name="O'Neill E."/>
            <person name="Emms D."/>
            <person name="Macleod O."/>
            <person name="Voorheis P."/>
            <person name="Matthews J."/>
            <person name="Matthews K."/>
            <person name="Carrington M."/>
        </authorList>
    </citation>
    <scope>NUCLEOTIDE SEQUENCE [LARGE SCALE GENOMIC DNA]</scope>
    <source>
        <strain evidence="1">Edinburgh</strain>
    </source>
</reference>
<dbReference type="GeneID" id="39991280"/>
<dbReference type="Proteomes" id="UP000192257">
    <property type="component" value="Unassembled WGS sequence"/>
</dbReference>
<keyword evidence="2" id="KW-1185">Reference proteome</keyword>